<reference evidence="3" key="1">
    <citation type="journal article" date="2020" name="BMC Genomics">
        <title>Correction to: Identification and distribution of gene clusters required for synthesis of sphingolipid metabolism inhibitors in diverse species of the filamentous fungus Fusarium.</title>
        <authorList>
            <person name="Kim H.S."/>
            <person name="Lohmar J.M."/>
            <person name="Busman M."/>
            <person name="Brown D.W."/>
            <person name="Naumann T.A."/>
            <person name="Divon H.H."/>
            <person name="Lysoe E."/>
            <person name="Uhlig S."/>
            <person name="Proctor R.H."/>
        </authorList>
    </citation>
    <scope>NUCLEOTIDE SEQUENCE [LARGE SCALE GENOMIC DNA]</scope>
    <source>
        <strain evidence="3">NRRL 25331</strain>
    </source>
</reference>
<comment type="caution">
    <text evidence="2">The sequence shown here is derived from an EMBL/GenBank/DDBJ whole genome shotgun (WGS) entry which is preliminary data.</text>
</comment>
<dbReference type="EMBL" id="JAAQPE010000096">
    <property type="protein sequence ID" value="KAF5686387.1"/>
    <property type="molecule type" value="Genomic_DNA"/>
</dbReference>
<feature type="compositionally biased region" description="Low complexity" evidence="1">
    <location>
        <begin position="39"/>
        <end position="48"/>
    </location>
</feature>
<feature type="region of interest" description="Disordered" evidence="1">
    <location>
        <begin position="31"/>
        <end position="57"/>
    </location>
</feature>
<dbReference type="Proteomes" id="UP000572754">
    <property type="component" value="Unassembled WGS sequence"/>
</dbReference>
<evidence type="ECO:0000313" key="2">
    <source>
        <dbReference type="EMBL" id="KAF5686387.1"/>
    </source>
</evidence>
<keyword evidence="3" id="KW-1185">Reference proteome</keyword>
<accession>A0A8H5X3Y4</accession>
<reference evidence="2 3" key="2">
    <citation type="submission" date="2020-05" db="EMBL/GenBank/DDBJ databases">
        <title>Identification and distribution of gene clusters putatively required for synthesis of sphingolipid metabolism inhibitors in phylogenetically diverse species of the filamentous fungus Fusarium.</title>
        <authorList>
            <person name="Kim H.-S."/>
            <person name="Busman M."/>
            <person name="Brown D.W."/>
            <person name="Divon H."/>
            <person name="Uhlig S."/>
            <person name="Proctor R.H."/>
        </authorList>
    </citation>
    <scope>NUCLEOTIDE SEQUENCE [LARGE SCALE GENOMIC DNA]</scope>
    <source>
        <strain evidence="2 3">NRRL 25331</strain>
    </source>
</reference>
<gene>
    <name evidence="2" type="ORF">FCIRC_2943</name>
</gene>
<evidence type="ECO:0000256" key="1">
    <source>
        <dbReference type="SAM" id="MobiDB-lite"/>
    </source>
</evidence>
<organism evidence="2 3">
    <name type="scientific">Fusarium circinatum</name>
    <name type="common">Pitch canker fungus</name>
    <name type="synonym">Gibberella circinata</name>
    <dbReference type="NCBI Taxonomy" id="48490"/>
    <lineage>
        <taxon>Eukaryota</taxon>
        <taxon>Fungi</taxon>
        <taxon>Dikarya</taxon>
        <taxon>Ascomycota</taxon>
        <taxon>Pezizomycotina</taxon>
        <taxon>Sordariomycetes</taxon>
        <taxon>Hypocreomycetidae</taxon>
        <taxon>Hypocreales</taxon>
        <taxon>Nectriaceae</taxon>
        <taxon>Fusarium</taxon>
        <taxon>Fusarium fujikuroi species complex</taxon>
    </lineage>
</organism>
<sequence length="82" mass="8879">MMQASPFSYYNRDLFYEDALKKAVKRCPLSNVPTTAKDSPFPSEPSEPGGQALHLRGQQGDICGGKGVAEVFTTKTKNIVAS</sequence>
<evidence type="ECO:0000313" key="3">
    <source>
        <dbReference type="Proteomes" id="UP000572754"/>
    </source>
</evidence>
<proteinExistence type="predicted"/>
<name>A0A8H5X3Y4_FUSCI</name>
<protein>
    <submittedName>
        <fullName evidence="2">Putative glucan 1,3-beta-glucosidase</fullName>
    </submittedName>
</protein>
<dbReference type="AlphaFoldDB" id="A0A8H5X3Y4"/>